<dbReference type="AlphaFoldDB" id="A0A810PWB3"/>
<evidence type="ECO:0000313" key="1">
    <source>
        <dbReference type="EMBL" id="BCK78377.1"/>
    </source>
</evidence>
<dbReference type="KEGG" id="vfa:MM35RIKEN_05690"/>
<keyword evidence="2" id="KW-1185">Reference proteome</keyword>
<evidence type="ECO:0000313" key="2">
    <source>
        <dbReference type="Proteomes" id="UP000681343"/>
    </source>
</evidence>
<dbReference type="SUPFAM" id="SSF51556">
    <property type="entry name" value="Metallo-dependent hydrolases"/>
    <property type="match status" value="1"/>
</dbReference>
<protein>
    <submittedName>
        <fullName evidence="1">Peptidase</fullName>
    </submittedName>
</protein>
<gene>
    <name evidence="1" type="ORF">MM35RIKEN_05690</name>
</gene>
<dbReference type="PROSITE" id="PS51365">
    <property type="entry name" value="RENAL_DIPEPTIDASE_2"/>
    <property type="match status" value="1"/>
</dbReference>
<sequence length="329" mass="36872">MKIPYFDAHCDTIYRCEENGGVDTALEMDADPAKQQAYYAACGCLRENGGHIDLVRGRDFARYGQFFALYWDAKNAPADGMFAQCQRLHKRFLREMDENRDCITHCRTGAEVDEAVRRGKMAALLSIEGADLLDCEERNLETARSWGVRLLNPVWNRANSLCGTNCEEPDRGLSQKGKRFVRQMEEMDIYPDMSHISDAGFWDVIKTAHGPVVASHSNARALCPHPRNLTDDQFRAIRDSGGIVGLNLYRDFVGPQGTMEELTAHVEHFLNLGGEKTLCLGGDLDGCEALATGMQGVQDVPKLYAALQARGYGETLLEDIFWNNLRRIL</sequence>
<dbReference type="Pfam" id="PF01244">
    <property type="entry name" value="Peptidase_M19"/>
    <property type="match status" value="1"/>
</dbReference>
<dbReference type="InterPro" id="IPR008257">
    <property type="entry name" value="Pept_M19"/>
</dbReference>
<reference evidence="1" key="1">
    <citation type="submission" date="2020-09" db="EMBL/GenBank/DDBJ databases">
        <title>New species isolated from human feces.</title>
        <authorList>
            <person name="Kitahara M."/>
            <person name="Shigeno Y."/>
            <person name="Shime M."/>
            <person name="Matsumoto Y."/>
            <person name="Nakamura S."/>
            <person name="Motooka D."/>
            <person name="Fukuoka S."/>
            <person name="Nishikawa H."/>
            <person name="Benno Y."/>
        </authorList>
    </citation>
    <scope>NUCLEOTIDE SEQUENCE</scope>
    <source>
        <strain evidence="1">MM35</strain>
    </source>
</reference>
<accession>A0A810PWB3</accession>
<dbReference type="Proteomes" id="UP000681343">
    <property type="component" value="Chromosome"/>
</dbReference>
<dbReference type="EMBL" id="AP023415">
    <property type="protein sequence ID" value="BCK78377.1"/>
    <property type="molecule type" value="Genomic_DNA"/>
</dbReference>
<dbReference type="GO" id="GO:0006508">
    <property type="term" value="P:proteolysis"/>
    <property type="evidence" value="ECO:0007669"/>
    <property type="project" value="InterPro"/>
</dbReference>
<dbReference type="InterPro" id="IPR032466">
    <property type="entry name" value="Metal_Hydrolase"/>
</dbReference>
<proteinExistence type="predicted"/>
<dbReference type="GO" id="GO:0070573">
    <property type="term" value="F:metallodipeptidase activity"/>
    <property type="evidence" value="ECO:0007669"/>
    <property type="project" value="InterPro"/>
</dbReference>
<dbReference type="RefSeq" id="WP_212819110.1">
    <property type="nucleotide sequence ID" value="NZ_AP023415.1"/>
</dbReference>
<name>A0A810PWB3_9FIRM</name>
<organism evidence="1 2">
    <name type="scientific">Vescimonas fastidiosa</name>
    <dbReference type="NCBI Taxonomy" id="2714353"/>
    <lineage>
        <taxon>Bacteria</taxon>
        <taxon>Bacillati</taxon>
        <taxon>Bacillota</taxon>
        <taxon>Clostridia</taxon>
        <taxon>Eubacteriales</taxon>
        <taxon>Oscillospiraceae</taxon>
        <taxon>Vescimonas</taxon>
    </lineage>
</organism>
<dbReference type="Gene3D" id="3.20.20.140">
    <property type="entry name" value="Metal-dependent hydrolases"/>
    <property type="match status" value="1"/>
</dbReference>
<dbReference type="PANTHER" id="PTHR10443">
    <property type="entry name" value="MICROSOMAL DIPEPTIDASE"/>
    <property type="match status" value="1"/>
</dbReference>
<dbReference type="PANTHER" id="PTHR10443:SF12">
    <property type="entry name" value="DIPEPTIDASE"/>
    <property type="match status" value="1"/>
</dbReference>